<dbReference type="EMBL" id="SJPO01000002">
    <property type="protein sequence ID" value="TWT78441.1"/>
    <property type="molecule type" value="Genomic_DNA"/>
</dbReference>
<reference evidence="1 2" key="1">
    <citation type="submission" date="2019-02" db="EMBL/GenBank/DDBJ databases">
        <title>Deep-cultivation of Planctomycetes and their phenomic and genomic characterization uncovers novel biology.</title>
        <authorList>
            <person name="Wiegand S."/>
            <person name="Jogler M."/>
            <person name="Boedeker C."/>
            <person name="Pinto D."/>
            <person name="Vollmers J."/>
            <person name="Rivas-Marin E."/>
            <person name="Kohn T."/>
            <person name="Peeters S.H."/>
            <person name="Heuer A."/>
            <person name="Rast P."/>
            <person name="Oberbeckmann S."/>
            <person name="Bunk B."/>
            <person name="Jeske O."/>
            <person name="Meyerdierks A."/>
            <person name="Storesund J.E."/>
            <person name="Kallscheuer N."/>
            <person name="Luecker S."/>
            <person name="Lage O.M."/>
            <person name="Pohl T."/>
            <person name="Merkel B.J."/>
            <person name="Hornburger P."/>
            <person name="Mueller R.-W."/>
            <person name="Bruemmer F."/>
            <person name="Labrenz M."/>
            <person name="Spormann A.M."/>
            <person name="Op Den Camp H."/>
            <person name="Overmann J."/>
            <person name="Amann R."/>
            <person name="Jetten M.S.M."/>
            <person name="Mascher T."/>
            <person name="Medema M.H."/>
            <person name="Devos D.P."/>
            <person name="Kaster A.-K."/>
            <person name="Ovreas L."/>
            <person name="Rohde M."/>
            <person name="Galperin M.Y."/>
            <person name="Jogler C."/>
        </authorList>
    </citation>
    <scope>NUCLEOTIDE SEQUENCE [LARGE SCALE GENOMIC DNA]</scope>
    <source>
        <strain evidence="1 2">Pla123a</strain>
    </source>
</reference>
<evidence type="ECO:0000313" key="2">
    <source>
        <dbReference type="Proteomes" id="UP000318478"/>
    </source>
</evidence>
<protein>
    <submittedName>
        <fullName evidence="1">Uncharacterized protein</fullName>
    </submittedName>
</protein>
<keyword evidence="2" id="KW-1185">Reference proteome</keyword>
<dbReference type="Proteomes" id="UP000318478">
    <property type="component" value="Unassembled WGS sequence"/>
</dbReference>
<gene>
    <name evidence="1" type="ORF">Pla123a_12330</name>
</gene>
<proteinExistence type="predicted"/>
<name>A0A5C5YUD4_9BACT</name>
<evidence type="ECO:0000313" key="1">
    <source>
        <dbReference type="EMBL" id="TWT78441.1"/>
    </source>
</evidence>
<dbReference type="AlphaFoldDB" id="A0A5C5YUD4"/>
<sequence>MQFSLIGRFGCGGEILPLIRMLFPASMRSQQRAAQFYLTFAHLIWEPS</sequence>
<organism evidence="1 2">
    <name type="scientific">Posidoniimonas polymericola</name>
    <dbReference type="NCBI Taxonomy" id="2528002"/>
    <lineage>
        <taxon>Bacteria</taxon>
        <taxon>Pseudomonadati</taxon>
        <taxon>Planctomycetota</taxon>
        <taxon>Planctomycetia</taxon>
        <taxon>Pirellulales</taxon>
        <taxon>Lacipirellulaceae</taxon>
        <taxon>Posidoniimonas</taxon>
    </lineage>
</organism>
<comment type="caution">
    <text evidence="1">The sequence shown here is derived from an EMBL/GenBank/DDBJ whole genome shotgun (WGS) entry which is preliminary data.</text>
</comment>
<accession>A0A5C5YUD4</accession>